<organism evidence="1 2">
    <name type="scientific">Thalassiosira oceanica</name>
    <name type="common">Marine diatom</name>
    <dbReference type="NCBI Taxonomy" id="159749"/>
    <lineage>
        <taxon>Eukaryota</taxon>
        <taxon>Sar</taxon>
        <taxon>Stramenopiles</taxon>
        <taxon>Ochrophyta</taxon>
        <taxon>Bacillariophyta</taxon>
        <taxon>Coscinodiscophyceae</taxon>
        <taxon>Thalassiosirophycidae</taxon>
        <taxon>Thalassiosirales</taxon>
        <taxon>Thalassiosiraceae</taxon>
        <taxon>Thalassiosira</taxon>
    </lineage>
</organism>
<dbReference type="Proteomes" id="UP000266841">
    <property type="component" value="Unassembled WGS sequence"/>
</dbReference>
<comment type="caution">
    <text evidence="1">The sequence shown here is derived from an EMBL/GenBank/DDBJ whole genome shotgun (WGS) entry which is preliminary data.</text>
</comment>
<sequence>MSVRPPPIAKNCMKVKDLAGGVRSQWILPGEPLPQAWQDFFGDGNEICDGGPPGILGNCIVGEFDDLGWYYTEDANSIGYTSDLFPSYYMDAGPIEIYQSEGWVLSDVCSKLNGDRPPVVEKLVFDTLAVQTTAPTGSDTYKDPLRNIGTSVYLMNEEKSEGCDGYGISLALTITEYGGHPQYFDAEPWRNPAGLTIGCSYKTCRFVGEVCKYGDDTTRSSKSAKK</sequence>
<dbReference type="EMBL" id="AGNL01020039">
    <property type="protein sequence ID" value="EJK61413.1"/>
    <property type="molecule type" value="Genomic_DNA"/>
</dbReference>
<gene>
    <name evidence="1" type="ORF">THAOC_18106</name>
</gene>
<dbReference type="AlphaFoldDB" id="K0S5L7"/>
<keyword evidence="2" id="KW-1185">Reference proteome</keyword>
<reference evidence="1 2" key="1">
    <citation type="journal article" date="2012" name="Genome Biol.">
        <title>Genome and low-iron response of an oceanic diatom adapted to chronic iron limitation.</title>
        <authorList>
            <person name="Lommer M."/>
            <person name="Specht M."/>
            <person name="Roy A.S."/>
            <person name="Kraemer L."/>
            <person name="Andreson R."/>
            <person name="Gutowska M.A."/>
            <person name="Wolf J."/>
            <person name="Bergner S.V."/>
            <person name="Schilhabel M.B."/>
            <person name="Klostermeier U.C."/>
            <person name="Beiko R.G."/>
            <person name="Rosenstiel P."/>
            <person name="Hippler M."/>
            <person name="Laroche J."/>
        </authorList>
    </citation>
    <scope>NUCLEOTIDE SEQUENCE [LARGE SCALE GENOMIC DNA]</scope>
    <source>
        <strain evidence="1 2">CCMP1005</strain>
    </source>
</reference>
<protein>
    <submittedName>
        <fullName evidence="1">Uncharacterized protein</fullName>
    </submittedName>
</protein>
<accession>K0S5L7</accession>
<proteinExistence type="predicted"/>
<evidence type="ECO:0000313" key="1">
    <source>
        <dbReference type="EMBL" id="EJK61413.1"/>
    </source>
</evidence>
<name>K0S5L7_THAOC</name>
<evidence type="ECO:0000313" key="2">
    <source>
        <dbReference type="Proteomes" id="UP000266841"/>
    </source>
</evidence>